<keyword evidence="2" id="KW-0732">Signal</keyword>
<dbReference type="InterPro" id="IPR045357">
    <property type="entry name" value="Aminopeptidase_N-like_N"/>
</dbReference>
<dbReference type="EC" id="3.4.11.2" evidence="5"/>
<dbReference type="Pfam" id="PF17900">
    <property type="entry name" value="Peptidase_M1_N"/>
    <property type="match status" value="1"/>
</dbReference>
<evidence type="ECO:0000259" key="4">
    <source>
        <dbReference type="Pfam" id="PF17900"/>
    </source>
</evidence>
<feature type="domain" description="Aminopeptidase N-like N-terminal" evidence="4">
    <location>
        <begin position="64"/>
        <end position="239"/>
    </location>
</feature>
<keyword evidence="6" id="KW-1185">Reference proteome</keyword>
<feature type="compositionally biased region" description="Low complexity" evidence="1">
    <location>
        <begin position="161"/>
        <end position="171"/>
    </location>
</feature>
<keyword evidence="5" id="KW-0645">Protease</keyword>
<evidence type="ECO:0000313" key="6">
    <source>
        <dbReference type="Proteomes" id="UP000679307"/>
    </source>
</evidence>
<dbReference type="Proteomes" id="UP000679307">
    <property type="component" value="Chromosome"/>
</dbReference>
<evidence type="ECO:0000256" key="2">
    <source>
        <dbReference type="SAM" id="SignalP"/>
    </source>
</evidence>
<dbReference type="EMBL" id="CP075371">
    <property type="protein sequence ID" value="QVT81876.1"/>
    <property type="molecule type" value="Genomic_DNA"/>
</dbReference>
<proteinExistence type="predicted"/>
<dbReference type="PANTHER" id="PTHR45726">
    <property type="entry name" value="LEUKOTRIENE A-4 HYDROLASE"/>
    <property type="match status" value="1"/>
</dbReference>
<keyword evidence="5" id="KW-0031">Aminopeptidase</keyword>
<dbReference type="InterPro" id="IPR042097">
    <property type="entry name" value="Aminopeptidase_N-like_N_sf"/>
</dbReference>
<sequence>MRRTAPAALLAALALAAPTLAACSSEPAAQPGAAAAEDPYAAAVSDPREDSLYPDVGDPGVDALHYDLDLAWDPDARELAATEVLTFRATTTAESFRLDLGEPLEVTAATLDGEPVDVAREGKDLVVGAPVEADARHELALDYAGTPQPVPAPSARDDIATTGWHTTPTGETWTMQEPYGAYSWYAVNDHPSDKAFYDVAVEVPSPWVGVSNGELVSRTEEAGTTRTQWHLEEPAASYLVTVATGELEVTEEVSAGGTPISYWTPPDLAPRRLANLRVAPDALTWLEERLGPYPFSTLGFVVVDGDSGMETQTMVTLGNDAYTTSEPVVVHEIAHHWYGNQVGPADWSEVWMNEGMTMYLQLAWEAEHGGRPLQEEMDEIAAGDAASRAYAGPPASFDPAAFGDGNIYYLPALMWHELRADLGEDAFWSMVRAWPAARDDVATDREDYWAWLEEETGTELTGFLEAWLLGERTPPVDAAG</sequence>
<feature type="chain" id="PRO_5046366344" evidence="2">
    <location>
        <begin position="22"/>
        <end position="480"/>
    </location>
</feature>
<feature type="region of interest" description="Disordered" evidence="1">
    <location>
        <begin position="145"/>
        <end position="171"/>
    </location>
</feature>
<dbReference type="InterPro" id="IPR027268">
    <property type="entry name" value="Peptidase_M4/M1_CTD_sf"/>
</dbReference>
<dbReference type="GO" id="GO:0016285">
    <property type="term" value="F:alanyl aminopeptidase activity"/>
    <property type="evidence" value="ECO:0007669"/>
    <property type="project" value="UniProtKB-EC"/>
</dbReference>
<accession>A0ABX8EN05</accession>
<dbReference type="SUPFAM" id="SSF55486">
    <property type="entry name" value="Metalloproteases ('zincins'), catalytic domain"/>
    <property type="match status" value="1"/>
</dbReference>
<dbReference type="RefSeq" id="WP_214057177.1">
    <property type="nucleotide sequence ID" value="NZ_BAAAHS010000056.1"/>
</dbReference>
<dbReference type="Pfam" id="PF01433">
    <property type="entry name" value="Peptidase_M1"/>
    <property type="match status" value="1"/>
</dbReference>
<dbReference type="InterPro" id="IPR014782">
    <property type="entry name" value="Peptidase_M1_dom"/>
</dbReference>
<dbReference type="Gene3D" id="2.60.40.1730">
    <property type="entry name" value="tricorn interacting facor f3 domain"/>
    <property type="match status" value="1"/>
</dbReference>
<dbReference type="PANTHER" id="PTHR45726:SF3">
    <property type="entry name" value="LEUKOTRIENE A-4 HYDROLASE"/>
    <property type="match status" value="1"/>
</dbReference>
<keyword evidence="5" id="KW-0378">Hydrolase</keyword>
<feature type="signal peptide" evidence="2">
    <location>
        <begin position="1"/>
        <end position="21"/>
    </location>
</feature>
<protein>
    <submittedName>
        <fullName evidence="5">Aminopeptidase N</fullName>
        <ecNumber evidence="5">3.4.11.2</ecNumber>
    </submittedName>
</protein>
<gene>
    <name evidence="5" type="primary">pepN_4</name>
    <name evidence="5" type="ORF">ENKNEFLB_04295</name>
</gene>
<evidence type="ECO:0000259" key="3">
    <source>
        <dbReference type="Pfam" id="PF01433"/>
    </source>
</evidence>
<organism evidence="5 6">
    <name type="scientific">Nocardioides aquaticus</name>
    <dbReference type="NCBI Taxonomy" id="160826"/>
    <lineage>
        <taxon>Bacteria</taxon>
        <taxon>Bacillati</taxon>
        <taxon>Actinomycetota</taxon>
        <taxon>Actinomycetes</taxon>
        <taxon>Propionibacteriales</taxon>
        <taxon>Nocardioidaceae</taxon>
        <taxon>Nocardioides</taxon>
    </lineage>
</organism>
<feature type="domain" description="Peptidase M1 membrane alanine aminopeptidase" evidence="3">
    <location>
        <begin position="282"/>
        <end position="467"/>
    </location>
</feature>
<dbReference type="SUPFAM" id="SSF63737">
    <property type="entry name" value="Leukotriene A4 hydrolase N-terminal domain"/>
    <property type="match status" value="1"/>
</dbReference>
<dbReference type="InterPro" id="IPR034015">
    <property type="entry name" value="M1_LTA4H"/>
</dbReference>
<dbReference type="PROSITE" id="PS51257">
    <property type="entry name" value="PROKAR_LIPOPROTEIN"/>
    <property type="match status" value="1"/>
</dbReference>
<name>A0ABX8EN05_9ACTN</name>
<evidence type="ECO:0000256" key="1">
    <source>
        <dbReference type="SAM" id="MobiDB-lite"/>
    </source>
</evidence>
<reference evidence="5 6" key="1">
    <citation type="submission" date="2021-05" db="EMBL/GenBank/DDBJ databases">
        <title>Complete genome of Nocardioides aquaticus KCTC 9944T isolated from meromictic and hypersaline Ekho Lake, Antarctica.</title>
        <authorList>
            <person name="Hwang K."/>
            <person name="Kim K.M."/>
            <person name="Choe H."/>
        </authorList>
    </citation>
    <scope>NUCLEOTIDE SEQUENCE [LARGE SCALE GENOMIC DNA]</scope>
    <source>
        <strain evidence="5 6">KCTC 9944</strain>
    </source>
</reference>
<evidence type="ECO:0000313" key="5">
    <source>
        <dbReference type="EMBL" id="QVT81876.1"/>
    </source>
</evidence>
<dbReference type="Gene3D" id="1.10.390.10">
    <property type="entry name" value="Neutral Protease Domain 2"/>
    <property type="match status" value="1"/>
</dbReference>
<dbReference type="CDD" id="cd09603">
    <property type="entry name" value="M1_APN_like"/>
    <property type="match status" value="1"/>
</dbReference>